<evidence type="ECO:0000313" key="3">
    <source>
        <dbReference type="Proteomes" id="UP000001549"/>
    </source>
</evidence>
<feature type="transmembrane region" description="Helical" evidence="1">
    <location>
        <begin position="197"/>
        <end position="223"/>
    </location>
</feature>
<keyword evidence="1" id="KW-1133">Transmembrane helix</keyword>
<dbReference type="eggNOG" id="ENOG502ZCIY">
    <property type="taxonomic scope" value="Bacteria"/>
</dbReference>
<reference evidence="2 3" key="1">
    <citation type="submission" date="2011-05" db="EMBL/GenBank/DDBJ databases">
        <title>Complete sequence of chromosome of Frankia symbiont of Datisca glomerata.</title>
        <authorList>
            <consortium name="US DOE Joint Genome Institute"/>
            <person name="Lucas S."/>
            <person name="Han J."/>
            <person name="Lapidus A."/>
            <person name="Cheng J.-F."/>
            <person name="Goodwin L."/>
            <person name="Pitluck S."/>
            <person name="Peters L."/>
            <person name="Mikhailova N."/>
            <person name="Chertkov O."/>
            <person name="Teshima H."/>
            <person name="Han C."/>
            <person name="Tapia R."/>
            <person name="Land M."/>
            <person name="Hauser L."/>
            <person name="Kyrpides N."/>
            <person name="Ivanova N."/>
            <person name="Pagani I."/>
            <person name="Berry A."/>
            <person name="Pawlowski K."/>
            <person name="Persson T."/>
            <person name="Vanden Heuvel B."/>
            <person name="Benson D."/>
            <person name="Woyke T."/>
        </authorList>
    </citation>
    <scope>NUCLEOTIDE SEQUENCE [LARGE SCALE GENOMIC DNA]</scope>
    <source>
        <strain evidence="3">4085684</strain>
    </source>
</reference>
<keyword evidence="1" id="KW-0472">Membrane</keyword>
<keyword evidence="1" id="KW-0812">Transmembrane</keyword>
<dbReference type="AlphaFoldDB" id="F8B3N8"/>
<name>F8B3N8_9ACTN</name>
<dbReference type="Proteomes" id="UP000001549">
    <property type="component" value="Chromosome"/>
</dbReference>
<feature type="transmembrane region" description="Helical" evidence="1">
    <location>
        <begin position="136"/>
        <end position="158"/>
    </location>
</feature>
<dbReference type="STRING" id="656024.FsymDg_0306"/>
<feature type="transmembrane region" description="Helical" evidence="1">
    <location>
        <begin position="56"/>
        <end position="79"/>
    </location>
</feature>
<proteinExistence type="predicted"/>
<dbReference type="RefSeq" id="WP_013871873.1">
    <property type="nucleotide sequence ID" value="NC_015656.1"/>
</dbReference>
<sequence length="243" mass="27486">MRLTVSDRIERVSSAIVPVGVVFMFVGLLIAGYIPAVPANWSAEEVAEFYRDNTNLIRFGIILTLIGFMVWGPLITVILRQMLRIRPEQKTLAYLQFGSGLAAWQFLWVPMLVLAAASFRPERSPETTQTLHDLGWILLFLPFMPFVLQSGAIALAVLLDAGPKPVFPRWVAYFNLLECFLFLAVILMLFFKTGPFAYHGVLVFWIPLFIFGVWLLVMAWATYRGTVEEQTRRLENTSGVHAG</sequence>
<keyword evidence="3" id="KW-1185">Reference proteome</keyword>
<feature type="transmembrane region" description="Helical" evidence="1">
    <location>
        <begin position="91"/>
        <end position="116"/>
    </location>
</feature>
<evidence type="ECO:0000313" key="2">
    <source>
        <dbReference type="EMBL" id="AEH07878.1"/>
    </source>
</evidence>
<accession>F8B3N8</accession>
<protein>
    <submittedName>
        <fullName evidence="2">Uncharacterized protein</fullName>
    </submittedName>
</protein>
<evidence type="ECO:0000256" key="1">
    <source>
        <dbReference type="SAM" id="Phobius"/>
    </source>
</evidence>
<feature type="transmembrane region" description="Helical" evidence="1">
    <location>
        <begin position="12"/>
        <end position="36"/>
    </location>
</feature>
<feature type="transmembrane region" description="Helical" evidence="1">
    <location>
        <begin position="170"/>
        <end position="191"/>
    </location>
</feature>
<gene>
    <name evidence="2" type="ordered locus">FsymDg_0306</name>
</gene>
<dbReference type="EMBL" id="CP002801">
    <property type="protein sequence ID" value="AEH07878.1"/>
    <property type="molecule type" value="Genomic_DNA"/>
</dbReference>
<dbReference type="KEGG" id="fsy:FsymDg_0306"/>
<dbReference type="HOGENOM" id="CLU_081621_0_0_11"/>
<organism evidence="2 3">
    <name type="scientific">Candidatus Protofrankia datiscae</name>
    <dbReference type="NCBI Taxonomy" id="2716812"/>
    <lineage>
        <taxon>Bacteria</taxon>
        <taxon>Bacillati</taxon>
        <taxon>Actinomycetota</taxon>
        <taxon>Actinomycetes</taxon>
        <taxon>Frankiales</taxon>
        <taxon>Frankiaceae</taxon>
        <taxon>Protofrankia</taxon>
    </lineage>
</organism>